<organism evidence="5 6">
    <name type="scientific">Cupriavidus yeoncheonensis</name>
    <dbReference type="NCBI Taxonomy" id="1462994"/>
    <lineage>
        <taxon>Bacteria</taxon>
        <taxon>Pseudomonadati</taxon>
        <taxon>Pseudomonadota</taxon>
        <taxon>Betaproteobacteria</taxon>
        <taxon>Burkholderiales</taxon>
        <taxon>Burkholderiaceae</taxon>
        <taxon>Cupriavidus</taxon>
    </lineage>
</organism>
<dbReference type="Gene3D" id="2.40.100.10">
    <property type="entry name" value="Cyclophilin-like"/>
    <property type="match status" value="1"/>
</dbReference>
<dbReference type="GO" id="GO:0005524">
    <property type="term" value="F:ATP binding"/>
    <property type="evidence" value="ECO:0007669"/>
    <property type="project" value="UniProtKB-KW"/>
</dbReference>
<evidence type="ECO:0000313" key="6">
    <source>
        <dbReference type="Proteomes" id="UP000672934"/>
    </source>
</evidence>
<evidence type="ECO:0000256" key="2">
    <source>
        <dbReference type="ARBA" id="ARBA00022801"/>
    </source>
</evidence>
<dbReference type="SUPFAM" id="SSF160467">
    <property type="entry name" value="PH0987 N-terminal domain-like"/>
    <property type="match status" value="1"/>
</dbReference>
<gene>
    <name evidence="5" type="primary">pxpB_2</name>
    <name evidence="5" type="ORF">LMG31506_06088</name>
</gene>
<dbReference type="Proteomes" id="UP000672934">
    <property type="component" value="Unassembled WGS sequence"/>
</dbReference>
<dbReference type="SUPFAM" id="SSF50891">
    <property type="entry name" value="Cyclophilin-like"/>
    <property type="match status" value="1"/>
</dbReference>
<sequence length="240" mass="25556">MDVRFLSAGDTALVVEFGDGIDRLLSERVLRLGALVREQALPGVVEVVPTFRSLMVHYNPLATGGAALTGQLKDLLDGGAAATGEARLWRIPACYEPTHAPDLEDVARQTGLTPDEVVRLHAGTRFHVYMIGFVPGYPYMGDLPDQLVLPRRANPRIRVAAGSIAIAATMTAIYPLESPGGWHLIGATPVRLFDAGSARPALLGPGDKVCFEPVSGGEFEKIRAACQAGGYEVPCEVIQA</sequence>
<evidence type="ECO:0000313" key="5">
    <source>
        <dbReference type="EMBL" id="CAG2157675.1"/>
    </source>
</evidence>
<accession>A0A916J3F3</accession>
<comment type="caution">
    <text evidence="5">The sequence shown here is derived from an EMBL/GenBank/DDBJ whole genome shotgun (WGS) entry which is preliminary data.</text>
</comment>
<dbReference type="NCBIfam" id="TIGR00370">
    <property type="entry name" value="5-oxoprolinase subunit PxpB"/>
    <property type="match status" value="1"/>
</dbReference>
<proteinExistence type="predicted"/>
<keyword evidence="2 5" id="KW-0378">Hydrolase</keyword>
<dbReference type="SMART" id="SM00796">
    <property type="entry name" value="AHS1"/>
    <property type="match status" value="1"/>
</dbReference>
<dbReference type="InterPro" id="IPR010016">
    <property type="entry name" value="PxpB"/>
</dbReference>
<evidence type="ECO:0000256" key="1">
    <source>
        <dbReference type="ARBA" id="ARBA00022741"/>
    </source>
</evidence>
<dbReference type="Pfam" id="PF02682">
    <property type="entry name" value="CT_C_D"/>
    <property type="match status" value="1"/>
</dbReference>
<dbReference type="PANTHER" id="PTHR34698:SF2">
    <property type="entry name" value="5-OXOPROLINASE SUBUNIT B"/>
    <property type="match status" value="1"/>
</dbReference>
<protein>
    <submittedName>
        <fullName evidence="5">5-oxoprolinase subunit B</fullName>
        <ecNumber evidence="5">3.5.2.9</ecNumber>
    </submittedName>
</protein>
<dbReference type="AlphaFoldDB" id="A0A916J3F3"/>
<dbReference type="EC" id="3.5.2.9" evidence="5"/>
<dbReference type="PANTHER" id="PTHR34698">
    <property type="entry name" value="5-OXOPROLINASE SUBUNIT B"/>
    <property type="match status" value="1"/>
</dbReference>
<evidence type="ECO:0000259" key="4">
    <source>
        <dbReference type="SMART" id="SM00796"/>
    </source>
</evidence>
<evidence type="ECO:0000256" key="3">
    <source>
        <dbReference type="ARBA" id="ARBA00022840"/>
    </source>
</evidence>
<dbReference type="EMBL" id="CAJPUY010000037">
    <property type="protein sequence ID" value="CAG2157675.1"/>
    <property type="molecule type" value="Genomic_DNA"/>
</dbReference>
<dbReference type="GO" id="GO:0017168">
    <property type="term" value="F:5-oxoprolinase (ATP-hydrolyzing) activity"/>
    <property type="evidence" value="ECO:0007669"/>
    <property type="project" value="UniProtKB-EC"/>
</dbReference>
<keyword evidence="1" id="KW-0547">Nucleotide-binding</keyword>
<keyword evidence="3" id="KW-0067">ATP-binding</keyword>
<dbReference type="RefSeq" id="WP_211950917.1">
    <property type="nucleotide sequence ID" value="NZ_CAJPUY010000037.1"/>
</dbReference>
<dbReference type="InterPro" id="IPR003833">
    <property type="entry name" value="CT_C_D"/>
</dbReference>
<feature type="domain" description="Carboxyltransferase" evidence="4">
    <location>
        <begin position="3"/>
        <end position="203"/>
    </location>
</feature>
<reference evidence="5" key="1">
    <citation type="submission" date="2021-03" db="EMBL/GenBank/DDBJ databases">
        <authorList>
            <person name="Peeters C."/>
        </authorList>
    </citation>
    <scope>NUCLEOTIDE SEQUENCE</scope>
    <source>
        <strain evidence="5">LMG 31506</strain>
    </source>
</reference>
<dbReference type="InterPro" id="IPR029000">
    <property type="entry name" value="Cyclophilin-like_dom_sf"/>
</dbReference>
<name>A0A916J3F3_9BURK</name>
<dbReference type="Gene3D" id="3.30.1360.40">
    <property type="match status" value="1"/>
</dbReference>
<keyword evidence="6" id="KW-1185">Reference proteome</keyword>